<evidence type="ECO:0000256" key="2">
    <source>
        <dbReference type="ARBA" id="ARBA00022771"/>
    </source>
</evidence>
<keyword evidence="2 4" id="KW-0863">Zinc-finger</keyword>
<organism evidence="7 8">
    <name type="scientific">Prunus yedoensis var. nudiflora</name>
    <dbReference type="NCBI Taxonomy" id="2094558"/>
    <lineage>
        <taxon>Eukaryota</taxon>
        <taxon>Viridiplantae</taxon>
        <taxon>Streptophyta</taxon>
        <taxon>Embryophyta</taxon>
        <taxon>Tracheophyta</taxon>
        <taxon>Spermatophyta</taxon>
        <taxon>Magnoliopsida</taxon>
        <taxon>eudicotyledons</taxon>
        <taxon>Gunneridae</taxon>
        <taxon>Pentapetalae</taxon>
        <taxon>rosids</taxon>
        <taxon>fabids</taxon>
        <taxon>Rosales</taxon>
        <taxon>Rosaceae</taxon>
        <taxon>Amygdaloideae</taxon>
        <taxon>Amygdaleae</taxon>
        <taxon>Prunus</taxon>
    </lineage>
</organism>
<protein>
    <recommendedName>
        <fullName evidence="6">SWIM-type domain-containing protein</fullName>
    </recommendedName>
</protein>
<evidence type="ECO:0000256" key="1">
    <source>
        <dbReference type="ARBA" id="ARBA00022723"/>
    </source>
</evidence>
<accession>A0A314ZQ06</accession>
<dbReference type="PANTHER" id="PTHR31973">
    <property type="entry name" value="POLYPROTEIN, PUTATIVE-RELATED"/>
    <property type="match status" value="1"/>
</dbReference>
<name>A0A314ZQ06_PRUYE</name>
<dbReference type="InterPro" id="IPR006564">
    <property type="entry name" value="Znf_PMZ"/>
</dbReference>
<feature type="region of interest" description="Disordered" evidence="5">
    <location>
        <begin position="142"/>
        <end position="172"/>
    </location>
</feature>
<reference evidence="7 8" key="1">
    <citation type="submission" date="2018-02" db="EMBL/GenBank/DDBJ databases">
        <title>Draft genome of wild Prunus yedoensis var. nudiflora.</title>
        <authorList>
            <person name="Baek S."/>
            <person name="Kim J.-H."/>
            <person name="Choi K."/>
            <person name="Kim G.-B."/>
            <person name="Cho A."/>
            <person name="Jang H."/>
            <person name="Shin C.-H."/>
            <person name="Yu H.-J."/>
            <person name="Mun J.-H."/>
        </authorList>
    </citation>
    <scope>NUCLEOTIDE SEQUENCE [LARGE SCALE GENOMIC DNA]</scope>
    <source>
        <strain evidence="8">cv. Jeju island</strain>
        <tissue evidence="7">Leaf</tissue>
    </source>
</reference>
<evidence type="ECO:0000313" key="7">
    <source>
        <dbReference type="EMBL" id="PQQ04086.1"/>
    </source>
</evidence>
<dbReference type="PROSITE" id="PS50966">
    <property type="entry name" value="ZF_SWIM"/>
    <property type="match status" value="1"/>
</dbReference>
<dbReference type="Pfam" id="PF04434">
    <property type="entry name" value="SWIM"/>
    <property type="match status" value="1"/>
</dbReference>
<dbReference type="Proteomes" id="UP000250321">
    <property type="component" value="Unassembled WGS sequence"/>
</dbReference>
<keyword evidence="3" id="KW-0862">Zinc</keyword>
<feature type="compositionally biased region" description="Basic and acidic residues" evidence="5">
    <location>
        <begin position="157"/>
        <end position="166"/>
    </location>
</feature>
<evidence type="ECO:0000256" key="5">
    <source>
        <dbReference type="SAM" id="MobiDB-lite"/>
    </source>
</evidence>
<feature type="compositionally biased region" description="Polar residues" evidence="5">
    <location>
        <begin position="281"/>
        <end position="296"/>
    </location>
</feature>
<feature type="region of interest" description="Disordered" evidence="5">
    <location>
        <begin position="184"/>
        <end position="296"/>
    </location>
</feature>
<keyword evidence="8" id="KW-1185">Reference proteome</keyword>
<dbReference type="STRING" id="2094558.A0A314ZQ06"/>
<evidence type="ECO:0000313" key="8">
    <source>
        <dbReference type="Proteomes" id="UP000250321"/>
    </source>
</evidence>
<feature type="compositionally biased region" description="Basic and acidic residues" evidence="5">
    <location>
        <begin position="230"/>
        <end position="259"/>
    </location>
</feature>
<dbReference type="GO" id="GO:0008270">
    <property type="term" value="F:zinc ion binding"/>
    <property type="evidence" value="ECO:0007669"/>
    <property type="project" value="UniProtKB-KW"/>
</dbReference>
<dbReference type="OrthoDB" id="1434341at2759"/>
<dbReference type="SMART" id="SM00575">
    <property type="entry name" value="ZnF_PMZ"/>
    <property type="match status" value="1"/>
</dbReference>
<dbReference type="PANTHER" id="PTHR31973:SF187">
    <property type="entry name" value="MUTATOR TRANSPOSASE MUDRA PROTEIN"/>
    <property type="match status" value="1"/>
</dbReference>
<evidence type="ECO:0000256" key="4">
    <source>
        <dbReference type="PROSITE-ProRule" id="PRU00325"/>
    </source>
</evidence>
<sequence>MMEEIRVKLMGRIHIRRDLMMRWDRAICPRPLGKLETSKKQAADCIAIMSGGPKFQVDTATGGQFIVDLDERTCSCRNWDLFGVPCKHAVSAINHKRGNGPDTYIDKCYMKETFLKAYENIIQPVNGMDLWERTDFSEILPPMYNRQPGRPTKVRRKEVSEKETKTGGKKLGRYQDSLKCGTCGQKGHNSVTCHRHKPPNDRNQPGKKKKAKSAVGTSIPASKPDSYDAEMERKNPIREKAKQRAQVLKEKRDKKKAEAAESAADSSNPTGVRKMTKRSNTRCSNYASVQESQTGV</sequence>
<keyword evidence="1" id="KW-0479">Metal-binding</keyword>
<feature type="domain" description="SWIM-type" evidence="6">
    <location>
        <begin position="65"/>
        <end position="97"/>
    </location>
</feature>
<gene>
    <name evidence="7" type="ORF">Pyn_23880</name>
</gene>
<dbReference type="InterPro" id="IPR007527">
    <property type="entry name" value="Znf_SWIM"/>
</dbReference>
<comment type="caution">
    <text evidence="7">The sequence shown here is derived from an EMBL/GenBank/DDBJ whole genome shotgun (WGS) entry which is preliminary data.</text>
</comment>
<evidence type="ECO:0000256" key="3">
    <source>
        <dbReference type="ARBA" id="ARBA00022833"/>
    </source>
</evidence>
<dbReference type="EMBL" id="PJQY01001274">
    <property type="protein sequence ID" value="PQQ04086.1"/>
    <property type="molecule type" value="Genomic_DNA"/>
</dbReference>
<dbReference type="AlphaFoldDB" id="A0A314ZQ06"/>
<proteinExistence type="predicted"/>
<evidence type="ECO:0000259" key="6">
    <source>
        <dbReference type="PROSITE" id="PS50966"/>
    </source>
</evidence>